<dbReference type="PANTHER" id="PTHR46825">
    <property type="entry name" value="D-ALANYL-D-ALANINE-CARBOXYPEPTIDASE/ENDOPEPTIDASE AMPH"/>
    <property type="match status" value="1"/>
</dbReference>
<keyword evidence="2" id="KW-0472">Membrane</keyword>
<feature type="domain" description="Beta-lactamase-related" evidence="5">
    <location>
        <begin position="50"/>
        <end position="342"/>
    </location>
</feature>
<dbReference type="SUPFAM" id="SSF56601">
    <property type="entry name" value="beta-lactamase/transpeptidase-like"/>
    <property type="match status" value="1"/>
</dbReference>
<dbReference type="EMBL" id="JAFIDN010000006">
    <property type="protein sequence ID" value="MBP3192874.1"/>
    <property type="molecule type" value="Genomic_DNA"/>
</dbReference>
<organism evidence="6 7">
    <name type="scientific">Natronogracilivirga saccharolytica</name>
    <dbReference type="NCBI Taxonomy" id="2812953"/>
    <lineage>
        <taxon>Bacteria</taxon>
        <taxon>Pseudomonadati</taxon>
        <taxon>Balneolota</taxon>
        <taxon>Balneolia</taxon>
        <taxon>Balneolales</taxon>
        <taxon>Cyclonatronaceae</taxon>
        <taxon>Natronogracilivirga</taxon>
    </lineage>
</organism>
<dbReference type="InterPro" id="IPR012338">
    <property type="entry name" value="Beta-lactam/transpept-like"/>
</dbReference>
<feature type="repeat" description="TPR" evidence="3">
    <location>
        <begin position="405"/>
        <end position="438"/>
    </location>
</feature>
<dbReference type="AlphaFoldDB" id="A0A8J7RNA3"/>
<comment type="caution">
    <text evidence="6">The sequence shown here is derived from an EMBL/GenBank/DDBJ whole genome shotgun (WGS) entry which is preliminary data.</text>
</comment>
<evidence type="ECO:0000256" key="1">
    <source>
        <dbReference type="ARBA" id="ARBA00004370"/>
    </source>
</evidence>
<dbReference type="PANTHER" id="PTHR46825:SF11">
    <property type="entry name" value="PENICILLIN-BINDING PROTEIN 4"/>
    <property type="match status" value="1"/>
</dbReference>
<name>A0A8J7RNA3_9BACT</name>
<sequence>MINRFLYRIVFASGLILCSISPAHGLTNDPADAIDETLSRLHDFGLFNGVVLAADGDDIIYHEAFGTASFEWDIPNTTDTRFKIASITKSFTANLVLCLVEADKLALDDVITDFLPDYPAGPGNRITIEQLLVQTAGIPDYLELPGFLEEKAIHEHDRYEFVKHFSELELEFEPGTDWNYGNSGYYLLGLIIEQASGLTYEEALQKYILEPAGLEDTGYAATGKIIERLAEGYERTPAGYERAPFFHSSAGFSAGMMYSTAKDLFKWTRALFDGLLLEDQEYLQNMVTPQKEDYGYGVFIGSQRIGSKNDLVVSHSGNIHGFSSQLTYFAFSDYTLIILDNTKQCTSRTYFALRDLLFGLSASVEVREPVSHVLGSVIEQSGIEEAILFYSELREERGDECDFSLSEFIRLGDFYLERGQPETAQKIFELAITLYPETSRLEDRLEKIQSIP</sequence>
<proteinExistence type="predicted"/>
<dbReference type="InterPro" id="IPR001466">
    <property type="entry name" value="Beta-lactam-related"/>
</dbReference>
<keyword evidence="4" id="KW-0732">Signal</keyword>
<evidence type="ECO:0000256" key="2">
    <source>
        <dbReference type="ARBA" id="ARBA00023136"/>
    </source>
</evidence>
<feature type="chain" id="PRO_5035146664" evidence="4">
    <location>
        <begin position="26"/>
        <end position="452"/>
    </location>
</feature>
<evidence type="ECO:0000259" key="5">
    <source>
        <dbReference type="Pfam" id="PF00144"/>
    </source>
</evidence>
<evidence type="ECO:0000313" key="7">
    <source>
        <dbReference type="Proteomes" id="UP000673975"/>
    </source>
</evidence>
<keyword evidence="3" id="KW-0802">TPR repeat</keyword>
<evidence type="ECO:0000256" key="4">
    <source>
        <dbReference type="SAM" id="SignalP"/>
    </source>
</evidence>
<dbReference type="Proteomes" id="UP000673975">
    <property type="component" value="Unassembled WGS sequence"/>
</dbReference>
<protein>
    <submittedName>
        <fullName evidence="6">Beta-lactamase family protein</fullName>
    </submittedName>
</protein>
<accession>A0A8J7RNA3</accession>
<feature type="signal peptide" evidence="4">
    <location>
        <begin position="1"/>
        <end position="25"/>
    </location>
</feature>
<dbReference type="InterPro" id="IPR019734">
    <property type="entry name" value="TPR_rpt"/>
</dbReference>
<gene>
    <name evidence="6" type="ORF">NATSA_09390</name>
</gene>
<dbReference type="GO" id="GO:0016020">
    <property type="term" value="C:membrane"/>
    <property type="evidence" value="ECO:0007669"/>
    <property type="project" value="UniProtKB-SubCell"/>
</dbReference>
<comment type="subcellular location">
    <subcellularLocation>
        <location evidence="1">Membrane</location>
    </subcellularLocation>
</comment>
<dbReference type="InterPro" id="IPR050491">
    <property type="entry name" value="AmpC-like"/>
</dbReference>
<dbReference type="Gene3D" id="3.40.710.10">
    <property type="entry name" value="DD-peptidase/beta-lactamase superfamily"/>
    <property type="match status" value="1"/>
</dbReference>
<evidence type="ECO:0000256" key="3">
    <source>
        <dbReference type="PROSITE-ProRule" id="PRU00339"/>
    </source>
</evidence>
<dbReference type="Pfam" id="PF00144">
    <property type="entry name" value="Beta-lactamase"/>
    <property type="match status" value="1"/>
</dbReference>
<dbReference type="PROSITE" id="PS50005">
    <property type="entry name" value="TPR"/>
    <property type="match status" value="1"/>
</dbReference>
<evidence type="ECO:0000313" key="6">
    <source>
        <dbReference type="EMBL" id="MBP3192874.1"/>
    </source>
</evidence>
<reference evidence="6" key="1">
    <citation type="submission" date="2021-02" db="EMBL/GenBank/DDBJ databases">
        <title>Natronogracilivirga saccharolytica gen. nov. sp. nov. a new anaerobic, haloalkiliphilic carbohydrate-fermenting bacterium from soda lake and proposing of Cyclonatronumiaceae fam. nov. in the phylum Balneolaeota.</title>
        <authorList>
            <person name="Zhilina T.N."/>
            <person name="Sorokin D.Y."/>
            <person name="Zavarzina D.G."/>
            <person name="Toshchakov S.V."/>
            <person name="Kublanov I.V."/>
        </authorList>
    </citation>
    <scope>NUCLEOTIDE SEQUENCE</scope>
    <source>
        <strain evidence="6">Z-1702</strain>
    </source>
</reference>
<dbReference type="RefSeq" id="WP_210511991.1">
    <property type="nucleotide sequence ID" value="NZ_JAFIDN010000006.1"/>
</dbReference>
<keyword evidence="7" id="KW-1185">Reference proteome</keyword>